<dbReference type="InterPro" id="IPR036291">
    <property type="entry name" value="NAD(P)-bd_dom_sf"/>
</dbReference>
<reference evidence="3 4" key="1">
    <citation type="submission" date="2024-09" db="EMBL/GenBank/DDBJ databases">
        <authorList>
            <person name="Sun Q."/>
            <person name="Mori K."/>
        </authorList>
    </citation>
    <scope>NUCLEOTIDE SEQUENCE [LARGE SCALE GENOMIC DNA]</scope>
    <source>
        <strain evidence="3 4">TBRC 3947</strain>
    </source>
</reference>
<protein>
    <submittedName>
        <fullName evidence="3">SDR family NAD(P)-dependent oxidoreductase</fullName>
        <ecNumber evidence="3">1.1.1.-</ecNumber>
    </submittedName>
</protein>
<dbReference type="PROSITE" id="PS00061">
    <property type="entry name" value="ADH_SHORT"/>
    <property type="match status" value="1"/>
</dbReference>
<dbReference type="Gene3D" id="3.40.50.720">
    <property type="entry name" value="NAD(P)-binding Rossmann-like Domain"/>
    <property type="match status" value="1"/>
</dbReference>
<dbReference type="EC" id="1.1.1.-" evidence="3"/>
<keyword evidence="4" id="KW-1185">Reference proteome</keyword>
<dbReference type="NCBIfam" id="NF005559">
    <property type="entry name" value="PRK07231.1"/>
    <property type="match status" value="1"/>
</dbReference>
<gene>
    <name evidence="3" type="ORF">ACFFIA_21695</name>
</gene>
<dbReference type="Pfam" id="PF13561">
    <property type="entry name" value="adh_short_C2"/>
    <property type="match status" value="1"/>
</dbReference>
<dbReference type="Proteomes" id="UP001589867">
    <property type="component" value="Unassembled WGS sequence"/>
</dbReference>
<dbReference type="InterPro" id="IPR020904">
    <property type="entry name" value="Sc_DH/Rdtase_CS"/>
</dbReference>
<dbReference type="PRINTS" id="PR00081">
    <property type="entry name" value="GDHRDH"/>
</dbReference>
<keyword evidence="2 3" id="KW-0560">Oxidoreductase</keyword>
<dbReference type="PRINTS" id="PR00080">
    <property type="entry name" value="SDRFAMILY"/>
</dbReference>
<evidence type="ECO:0000313" key="3">
    <source>
        <dbReference type="EMBL" id="MFC0530282.1"/>
    </source>
</evidence>
<accession>A0ABV6M702</accession>
<dbReference type="GO" id="GO:0016491">
    <property type="term" value="F:oxidoreductase activity"/>
    <property type="evidence" value="ECO:0007669"/>
    <property type="project" value="UniProtKB-KW"/>
</dbReference>
<dbReference type="RefSeq" id="WP_377253441.1">
    <property type="nucleotide sequence ID" value="NZ_JBHLUH010000042.1"/>
</dbReference>
<dbReference type="PANTHER" id="PTHR42760:SF115">
    <property type="entry name" value="3-OXOACYL-[ACYL-CARRIER-PROTEIN] REDUCTASE FABG"/>
    <property type="match status" value="1"/>
</dbReference>
<dbReference type="EMBL" id="JBHLUH010000042">
    <property type="protein sequence ID" value="MFC0530282.1"/>
    <property type="molecule type" value="Genomic_DNA"/>
</dbReference>
<comment type="caution">
    <text evidence="3">The sequence shown here is derived from an EMBL/GenBank/DDBJ whole genome shotgun (WGS) entry which is preliminary data.</text>
</comment>
<proteinExistence type="inferred from homology"/>
<evidence type="ECO:0000256" key="2">
    <source>
        <dbReference type="ARBA" id="ARBA00023002"/>
    </source>
</evidence>
<organism evidence="3 4">
    <name type="scientific">Phytohabitans kaempferiae</name>
    <dbReference type="NCBI Taxonomy" id="1620943"/>
    <lineage>
        <taxon>Bacteria</taxon>
        <taxon>Bacillati</taxon>
        <taxon>Actinomycetota</taxon>
        <taxon>Actinomycetes</taxon>
        <taxon>Micromonosporales</taxon>
        <taxon>Micromonosporaceae</taxon>
    </lineage>
</organism>
<dbReference type="PANTHER" id="PTHR42760">
    <property type="entry name" value="SHORT-CHAIN DEHYDROGENASES/REDUCTASES FAMILY MEMBER"/>
    <property type="match status" value="1"/>
</dbReference>
<sequence>MTNQNAVRDAETATATASGADLAGKVAWITGAGRGLGRAIAVGLAAAGARVALTARSADQLKDVADEIDSRTGGPTLVLPGSVSDPAVVADHAARVVGELGRLDVLVNSAGISPSVVRSEHLTDADWQQILDINLTGTFYCCREAGRYMLAAGSGSIVNVSSVHGHTAVERMCAYAASKGGVELLTRTLSVEWADRGVRVNSLAPGYFRTQLTEAYVASRHGARVMSRIPMARIGETSELVGAAVFLAGDASSYVTGASLVVDGGWTAQ</sequence>
<dbReference type="SUPFAM" id="SSF51735">
    <property type="entry name" value="NAD(P)-binding Rossmann-fold domains"/>
    <property type="match status" value="1"/>
</dbReference>
<name>A0ABV6M702_9ACTN</name>
<dbReference type="InterPro" id="IPR002347">
    <property type="entry name" value="SDR_fam"/>
</dbReference>
<comment type="similarity">
    <text evidence="1">Belongs to the short-chain dehydrogenases/reductases (SDR) family.</text>
</comment>
<evidence type="ECO:0000313" key="4">
    <source>
        <dbReference type="Proteomes" id="UP001589867"/>
    </source>
</evidence>
<evidence type="ECO:0000256" key="1">
    <source>
        <dbReference type="ARBA" id="ARBA00006484"/>
    </source>
</evidence>